<dbReference type="InterPro" id="IPR001753">
    <property type="entry name" value="Enoyl-CoA_hydra/iso"/>
</dbReference>
<dbReference type="CDD" id="cd06558">
    <property type="entry name" value="crotonase-like"/>
    <property type="match status" value="1"/>
</dbReference>
<evidence type="ECO:0000313" key="1">
    <source>
        <dbReference type="EMBL" id="EQB04386.1"/>
    </source>
</evidence>
<evidence type="ECO:0000313" key="2">
    <source>
        <dbReference type="Proteomes" id="UP000015524"/>
    </source>
</evidence>
<proteinExistence type="predicted"/>
<dbReference type="PANTHER" id="PTHR11941">
    <property type="entry name" value="ENOYL-COA HYDRATASE-RELATED"/>
    <property type="match status" value="1"/>
</dbReference>
<dbReference type="Gene3D" id="3.90.226.10">
    <property type="entry name" value="2-enoyl-CoA Hydratase, Chain A, domain 1"/>
    <property type="match status" value="1"/>
</dbReference>
<sequence length="326" mass="36671">MENGNSGAQMIDSGRFNPTHVDMRTSHEEVTALPLDNEYLAATENRVSEDFRQSMLFDLGQIDVRWDAELATLWAFMTPHERPNSNQSLIRDTMAWLSETKRLFSANPESLKFMVLGSRFPGVFNLGGDLEMFAECIQTRNRDALLKYGISCVEIVDRIWHSNDMNIINIGLAQGDALGGGLEALMCFDVIIAERQARFGLPEILFGLFPGMGAYSILSRRVGPVLARRMIMEGHVYSAEEMYDMGIVSQVVETGEGEEATRQWIADHSPRHAGYVGVARAGRRVDPMTLEELTDIVTTWTDTALMLSDRDLRMMRRLAAAQTRLR</sequence>
<gene>
    <name evidence="1" type="ORF">L485_04000</name>
</gene>
<dbReference type="PATRIC" id="fig|1114964.3.peg.759"/>
<comment type="caution">
    <text evidence="1">The sequence shown here is derived from an EMBL/GenBank/DDBJ whole genome shotgun (WGS) entry which is preliminary data.</text>
</comment>
<dbReference type="GO" id="GO:0006635">
    <property type="term" value="P:fatty acid beta-oxidation"/>
    <property type="evidence" value="ECO:0007669"/>
    <property type="project" value="TreeGrafter"/>
</dbReference>
<dbReference type="Proteomes" id="UP000015524">
    <property type="component" value="Unassembled WGS sequence"/>
</dbReference>
<dbReference type="SUPFAM" id="SSF52096">
    <property type="entry name" value="ClpP/crotonase"/>
    <property type="match status" value="1"/>
</dbReference>
<dbReference type="EMBL" id="ATIB01000034">
    <property type="protein sequence ID" value="EQB04386.1"/>
    <property type="molecule type" value="Genomic_DNA"/>
</dbReference>
<dbReference type="Pfam" id="PF00378">
    <property type="entry name" value="ECH_1"/>
    <property type="match status" value="1"/>
</dbReference>
<keyword evidence="2" id="KW-1185">Reference proteome</keyword>
<accession>T0GKR8</accession>
<evidence type="ECO:0008006" key="3">
    <source>
        <dbReference type="Google" id="ProtNLM"/>
    </source>
</evidence>
<dbReference type="AlphaFoldDB" id="T0GKR8"/>
<dbReference type="PANTHER" id="PTHR11941:SF54">
    <property type="entry name" value="ENOYL-COA HYDRATASE, MITOCHONDRIAL"/>
    <property type="match status" value="1"/>
</dbReference>
<protein>
    <recommendedName>
        <fullName evidence="3">Enoyl-CoA hydratase</fullName>
    </recommendedName>
</protein>
<dbReference type="Gene3D" id="6.20.390.30">
    <property type="match status" value="1"/>
</dbReference>
<name>T0GKR8_9SPHN</name>
<reference evidence="1 2" key="1">
    <citation type="journal article" date="2013" name="Genome Announc.">
        <title>Draft Genome Sequence of a Hexachlorocyclohexane-Degrading Bacterium, Sphingobium baderi Strain LL03T.</title>
        <authorList>
            <person name="Kaur J."/>
            <person name="Verma H."/>
            <person name="Tripathi C."/>
            <person name="Khurana J.P."/>
            <person name="Lal R."/>
        </authorList>
    </citation>
    <scope>NUCLEOTIDE SEQUENCE [LARGE SCALE GENOMIC DNA]</scope>
    <source>
        <strain evidence="1 2">LL03</strain>
    </source>
</reference>
<dbReference type="InterPro" id="IPR029045">
    <property type="entry name" value="ClpP/crotonase-like_dom_sf"/>
</dbReference>
<dbReference type="eggNOG" id="COG1024">
    <property type="taxonomic scope" value="Bacteria"/>
</dbReference>
<dbReference type="GO" id="GO:0003824">
    <property type="term" value="F:catalytic activity"/>
    <property type="evidence" value="ECO:0007669"/>
    <property type="project" value="UniProtKB-ARBA"/>
</dbReference>
<dbReference type="NCBIfam" id="NF006452">
    <property type="entry name" value="PRK08788.1"/>
    <property type="match status" value="1"/>
</dbReference>
<organism evidence="1 2">
    <name type="scientific">Sphingobium baderi LL03</name>
    <dbReference type="NCBI Taxonomy" id="1114964"/>
    <lineage>
        <taxon>Bacteria</taxon>
        <taxon>Pseudomonadati</taxon>
        <taxon>Pseudomonadota</taxon>
        <taxon>Alphaproteobacteria</taxon>
        <taxon>Sphingomonadales</taxon>
        <taxon>Sphingomonadaceae</taxon>
        <taxon>Sphingobium</taxon>
    </lineage>
</organism>